<name>A0A0M3QY48_DROBS</name>
<gene>
    <name evidence="4" type="ORF">Dbus_chr3Rg1803</name>
</gene>
<feature type="compositionally biased region" description="Polar residues" evidence="2">
    <location>
        <begin position="92"/>
        <end position="110"/>
    </location>
</feature>
<evidence type="ECO:0000313" key="4">
    <source>
        <dbReference type="EMBL" id="ALC47053.1"/>
    </source>
</evidence>
<dbReference type="PANTHER" id="PTHR22093:SF0">
    <property type="entry name" value="LEUKOCYTE RECEPTOR CLUSTER MEMBER 1"/>
    <property type="match status" value="1"/>
</dbReference>
<dbReference type="OrthoDB" id="2159131at2759"/>
<feature type="compositionally biased region" description="Low complexity" evidence="2">
    <location>
        <begin position="302"/>
        <end position="315"/>
    </location>
</feature>
<dbReference type="AlphaFoldDB" id="A0A0M3QY48"/>
<dbReference type="Proteomes" id="UP000494163">
    <property type="component" value="Chromosome 3R"/>
</dbReference>
<sequence length="335" mass="38577">MRRLTTLLCGHSHNNAFCLQFAVNVFTAMNILPKKRWHVRTKENIARVRRDQAAAQEEEKKRQDKLEFAESEARINFLRLQSGLPEKITSYAPETTSGSNQKTSDADSAQSSVNKSFDLFADYKSHIKTTNKDLEKEKKEEQEKYEKQIGYLTYLGQDTNEALKVRSWYEVAPKRPEVGDRNTTEANLKQKLAQDPLTLINALIPHGKQPAQNTVKRKREPSPLPTPEPGHLSKIKKHKRDKKLKKHKKHKHKSNKEDRKAKELAESSAKRDKLKRLRTERLQREAAEQRRQELLFGPKKQTLPATGSAATAPTPRIVQKYNSQFNPDLAKQNML</sequence>
<feature type="compositionally biased region" description="Basic residues" evidence="2">
    <location>
        <begin position="233"/>
        <end position="254"/>
    </location>
</feature>
<feature type="region of interest" description="Disordered" evidence="2">
    <location>
        <begin position="204"/>
        <end position="317"/>
    </location>
</feature>
<dbReference type="PANTHER" id="PTHR22093">
    <property type="entry name" value="LEUKOCYTE RECEPTOR CLUSTER LRC MEMBER 1"/>
    <property type="match status" value="1"/>
</dbReference>
<dbReference type="OMA" id="WYEELPK"/>
<evidence type="ECO:0000259" key="3">
    <source>
        <dbReference type="SMART" id="SM01083"/>
    </source>
</evidence>
<evidence type="ECO:0000256" key="2">
    <source>
        <dbReference type="SAM" id="MobiDB-lite"/>
    </source>
</evidence>
<dbReference type="InterPro" id="IPR039875">
    <property type="entry name" value="LENG1-like"/>
</dbReference>
<keyword evidence="1" id="KW-0175">Coiled coil</keyword>
<reference evidence="4 5" key="1">
    <citation type="submission" date="2015-08" db="EMBL/GenBank/DDBJ databases">
        <title>Ancestral chromatin configuration constrains chromatin evolution on differentiating sex chromosomes in Drosophila.</title>
        <authorList>
            <person name="Zhou Q."/>
            <person name="Bachtrog D."/>
        </authorList>
    </citation>
    <scope>NUCLEOTIDE SEQUENCE [LARGE SCALE GENOMIC DNA]</scope>
    <source>
        <tissue evidence="4">Whole larvae</tissue>
    </source>
</reference>
<organism evidence="4 5">
    <name type="scientific">Drosophila busckii</name>
    <name type="common">Fruit fly</name>
    <dbReference type="NCBI Taxonomy" id="30019"/>
    <lineage>
        <taxon>Eukaryota</taxon>
        <taxon>Metazoa</taxon>
        <taxon>Ecdysozoa</taxon>
        <taxon>Arthropoda</taxon>
        <taxon>Hexapoda</taxon>
        <taxon>Insecta</taxon>
        <taxon>Pterygota</taxon>
        <taxon>Neoptera</taxon>
        <taxon>Endopterygota</taxon>
        <taxon>Diptera</taxon>
        <taxon>Brachycera</taxon>
        <taxon>Muscomorpha</taxon>
        <taxon>Ephydroidea</taxon>
        <taxon>Drosophilidae</taxon>
        <taxon>Drosophila</taxon>
    </lineage>
</organism>
<feature type="domain" description="CBF1-interacting co-repressor CIR N-terminal" evidence="3">
    <location>
        <begin position="36"/>
        <end position="72"/>
    </location>
</feature>
<dbReference type="SMART" id="SM01083">
    <property type="entry name" value="Cir_N"/>
    <property type="match status" value="1"/>
</dbReference>
<evidence type="ECO:0000313" key="5">
    <source>
        <dbReference type="Proteomes" id="UP000494163"/>
    </source>
</evidence>
<protein>
    <submittedName>
        <fullName evidence="4">CG12818</fullName>
    </submittedName>
</protein>
<feature type="region of interest" description="Disordered" evidence="2">
    <location>
        <begin position="89"/>
        <end position="110"/>
    </location>
</feature>
<keyword evidence="5" id="KW-1185">Reference proteome</keyword>
<proteinExistence type="predicted"/>
<dbReference type="EMBL" id="CP012526">
    <property type="protein sequence ID" value="ALC47053.1"/>
    <property type="molecule type" value="Genomic_DNA"/>
</dbReference>
<accession>A0A0M3QY48</accession>
<dbReference type="STRING" id="30019.A0A0M3QY48"/>
<dbReference type="InterPro" id="IPR019339">
    <property type="entry name" value="CIR_N_dom"/>
</dbReference>
<feature type="coiled-coil region" evidence="1">
    <location>
        <begin position="124"/>
        <end position="151"/>
    </location>
</feature>
<feature type="compositionally biased region" description="Basic and acidic residues" evidence="2">
    <location>
        <begin position="255"/>
        <end position="293"/>
    </location>
</feature>
<evidence type="ECO:0000256" key="1">
    <source>
        <dbReference type="SAM" id="Coils"/>
    </source>
</evidence>